<dbReference type="GO" id="GO:0043565">
    <property type="term" value="F:sequence-specific DNA binding"/>
    <property type="evidence" value="ECO:0007669"/>
    <property type="project" value="InterPro"/>
</dbReference>
<dbReference type="GO" id="GO:0006355">
    <property type="term" value="P:regulation of DNA-templated transcription"/>
    <property type="evidence" value="ECO:0007669"/>
    <property type="project" value="InterPro"/>
</dbReference>
<dbReference type="InterPro" id="IPR009057">
    <property type="entry name" value="Homeodomain-like_sf"/>
</dbReference>
<dbReference type="EMBL" id="CP015641">
    <property type="protein sequence ID" value="ANF27114.1"/>
    <property type="molecule type" value="Genomic_DNA"/>
</dbReference>
<gene>
    <name evidence="7" type="ORF">PS273GM_19215</name>
</gene>
<dbReference type="Proteomes" id="UP000077787">
    <property type="component" value="Chromosome"/>
</dbReference>
<dbReference type="Pfam" id="PF00158">
    <property type="entry name" value="Sigma54_activat"/>
    <property type="match status" value="1"/>
</dbReference>
<evidence type="ECO:0000313" key="7">
    <source>
        <dbReference type="EMBL" id="ANF27114.1"/>
    </source>
</evidence>
<dbReference type="Gene3D" id="3.30.450.40">
    <property type="match status" value="1"/>
</dbReference>
<dbReference type="InterPro" id="IPR027417">
    <property type="entry name" value="P-loop_NTPase"/>
</dbReference>
<keyword evidence="2" id="KW-0067">ATP-binding</keyword>
<evidence type="ECO:0000256" key="4">
    <source>
        <dbReference type="ARBA" id="ARBA00023125"/>
    </source>
</evidence>
<name>A0A172WUC7_STUST</name>
<evidence type="ECO:0000256" key="5">
    <source>
        <dbReference type="ARBA" id="ARBA00023163"/>
    </source>
</evidence>
<evidence type="ECO:0000259" key="6">
    <source>
        <dbReference type="PROSITE" id="PS50045"/>
    </source>
</evidence>
<dbReference type="Gene3D" id="3.40.50.300">
    <property type="entry name" value="P-loop containing nucleotide triphosphate hydrolases"/>
    <property type="match status" value="1"/>
</dbReference>
<dbReference type="Pfam" id="PF01590">
    <property type="entry name" value="GAF"/>
    <property type="match status" value="1"/>
</dbReference>
<dbReference type="InterPro" id="IPR029016">
    <property type="entry name" value="GAF-like_dom_sf"/>
</dbReference>
<dbReference type="PROSITE" id="PS50045">
    <property type="entry name" value="SIGMA54_INTERACT_4"/>
    <property type="match status" value="1"/>
</dbReference>
<dbReference type="PANTHER" id="PTHR32071">
    <property type="entry name" value="TRANSCRIPTIONAL REGULATORY PROTEIN"/>
    <property type="match status" value="1"/>
</dbReference>
<sequence length="623" mass="69439">MANPAQPISHQALVEGSWSRCERYGLNPLSIPSFGDPAERDVNALLERQRNLVQTTQREVLPYYENILSNSSCLILLADSGGQLLESWGDRRFVEPAQQRGFKPGASWMERDTGTNAIGTALASGQAVHIQRDEHFLQANRYLSGAASPIYDAQRQLIAVLDVSSDSYLPPSHTLGMVKMMSQSVENRLILNLFRDDYFQLTFNTGQDNLDSQWAGLLVFDESGLIVSANRRADNLLGVALTRSRIDRLFDVPLRQLLSQPEDQPMLLRTAGNHRFHGLVRRPQKPRIQARDFRTPDSRPEHTIDLASIDQGDPQVHKVIRQAQLMLEKDIPILVNGETGVGKEVLVKALHAASSRANAPLIAVNCAAIPSELIESELFGYEKGAFTGAHQKGSLGLIRKADGGVLFLDEIGDMPLSLQARLLRVLQERSVQPLGGGEPYSVDFRLICATNRSLRQEVEKGRFRQDLFYRVSGLGVKLPPLRARHDKHALFQRVWEQHREPHQWAGLSPDVLRLFDSHPWPGNIRQLSSVVQVALALAQDQPIRVEHLPDDFLADADVRLTAQGRTGASASTSETVPFPMLANEPLRAQFEACRGNVSHLARHLGVSRNTLYKRLRAEGLYPT</sequence>
<dbReference type="InterPro" id="IPR002197">
    <property type="entry name" value="HTH_Fis"/>
</dbReference>
<proteinExistence type="predicted"/>
<dbReference type="FunFam" id="3.40.50.300:FF:000006">
    <property type="entry name" value="DNA-binding transcriptional regulator NtrC"/>
    <property type="match status" value="1"/>
</dbReference>
<dbReference type="Pfam" id="PF25601">
    <property type="entry name" value="AAA_lid_14"/>
    <property type="match status" value="1"/>
</dbReference>
<keyword evidence="3" id="KW-0805">Transcription regulation</keyword>
<dbReference type="InterPro" id="IPR002078">
    <property type="entry name" value="Sigma_54_int"/>
</dbReference>
<organism evidence="7 8">
    <name type="scientific">Stutzerimonas stutzeri</name>
    <name type="common">Pseudomonas stutzeri</name>
    <dbReference type="NCBI Taxonomy" id="316"/>
    <lineage>
        <taxon>Bacteria</taxon>
        <taxon>Pseudomonadati</taxon>
        <taxon>Pseudomonadota</taxon>
        <taxon>Gammaproteobacteria</taxon>
        <taxon>Pseudomonadales</taxon>
        <taxon>Pseudomonadaceae</taxon>
        <taxon>Stutzerimonas</taxon>
    </lineage>
</organism>
<keyword evidence="1" id="KW-0547">Nucleotide-binding</keyword>
<accession>A0A172WUC7</accession>
<dbReference type="InterPro" id="IPR058031">
    <property type="entry name" value="AAA_lid_NorR"/>
</dbReference>
<evidence type="ECO:0000256" key="1">
    <source>
        <dbReference type="ARBA" id="ARBA00022741"/>
    </source>
</evidence>
<dbReference type="Gene3D" id="1.10.8.60">
    <property type="match status" value="1"/>
</dbReference>
<feature type="domain" description="Sigma-54 factor interaction" evidence="6">
    <location>
        <begin position="309"/>
        <end position="536"/>
    </location>
</feature>
<dbReference type="SUPFAM" id="SSF46689">
    <property type="entry name" value="Homeodomain-like"/>
    <property type="match status" value="1"/>
</dbReference>
<dbReference type="PANTHER" id="PTHR32071:SF77">
    <property type="entry name" value="TRANSCRIPTIONAL REGULATORY PROTEIN"/>
    <property type="match status" value="1"/>
</dbReference>
<dbReference type="SMART" id="SM00382">
    <property type="entry name" value="AAA"/>
    <property type="match status" value="1"/>
</dbReference>
<dbReference type="CDD" id="cd00009">
    <property type="entry name" value="AAA"/>
    <property type="match status" value="1"/>
</dbReference>
<dbReference type="GO" id="GO:0005524">
    <property type="term" value="F:ATP binding"/>
    <property type="evidence" value="ECO:0007669"/>
    <property type="project" value="UniProtKB-KW"/>
</dbReference>
<dbReference type="Gene3D" id="1.10.10.60">
    <property type="entry name" value="Homeodomain-like"/>
    <property type="match status" value="1"/>
</dbReference>
<dbReference type="Pfam" id="PF02954">
    <property type="entry name" value="HTH_8"/>
    <property type="match status" value="1"/>
</dbReference>
<dbReference type="InterPro" id="IPR003018">
    <property type="entry name" value="GAF"/>
</dbReference>
<keyword evidence="4" id="KW-0238">DNA-binding</keyword>
<evidence type="ECO:0000256" key="3">
    <source>
        <dbReference type="ARBA" id="ARBA00023015"/>
    </source>
</evidence>
<keyword evidence="5" id="KW-0804">Transcription</keyword>
<dbReference type="AlphaFoldDB" id="A0A172WUC7"/>
<dbReference type="PROSITE" id="PS00675">
    <property type="entry name" value="SIGMA54_INTERACT_1"/>
    <property type="match status" value="1"/>
</dbReference>
<dbReference type="RefSeq" id="WP_045427507.1">
    <property type="nucleotide sequence ID" value="NZ_CP015641.1"/>
</dbReference>
<dbReference type="SUPFAM" id="SSF52540">
    <property type="entry name" value="P-loop containing nucleoside triphosphate hydrolases"/>
    <property type="match status" value="1"/>
</dbReference>
<protein>
    <submittedName>
        <fullName evidence="7">Sigma-54-dependent Fis family transcriptional regulator</fullName>
    </submittedName>
</protein>
<dbReference type="InterPro" id="IPR025662">
    <property type="entry name" value="Sigma_54_int_dom_ATP-bd_1"/>
</dbReference>
<reference evidence="7 8" key="1">
    <citation type="submission" date="2016-05" db="EMBL/GenBank/DDBJ databases">
        <title>Genome sequence of Pseudomonas stutzeri 273 and identification of the exopolysaccharide biosynthesis locus.</title>
        <authorList>
            <person name="Wu S."/>
            <person name="Sun C."/>
        </authorList>
    </citation>
    <scope>NUCLEOTIDE SEQUENCE [LARGE SCALE GENOMIC DNA]</scope>
    <source>
        <strain evidence="7 8">273</strain>
    </source>
</reference>
<evidence type="ECO:0000313" key="8">
    <source>
        <dbReference type="Proteomes" id="UP000077787"/>
    </source>
</evidence>
<evidence type="ECO:0000256" key="2">
    <source>
        <dbReference type="ARBA" id="ARBA00022840"/>
    </source>
</evidence>
<dbReference type="InterPro" id="IPR003593">
    <property type="entry name" value="AAA+_ATPase"/>
</dbReference>
<dbReference type="OrthoDB" id="9804019at2"/>
<dbReference type="eggNOG" id="COG3284">
    <property type="taxonomic scope" value="Bacteria"/>
</dbReference>